<dbReference type="AlphaFoldDB" id="A0A7X0LL07"/>
<reference evidence="3 4" key="1">
    <citation type="submission" date="2020-08" db="EMBL/GenBank/DDBJ databases">
        <title>Genomic Encyclopedia of Type Strains, Phase IV (KMG-IV): sequencing the most valuable type-strain genomes for metagenomic binning, comparative biology and taxonomic classification.</title>
        <authorList>
            <person name="Goeker M."/>
        </authorList>
    </citation>
    <scope>NUCLEOTIDE SEQUENCE [LARGE SCALE GENOMIC DNA]</scope>
    <source>
        <strain evidence="3 4">DSM 103725</strain>
    </source>
</reference>
<evidence type="ECO:0000313" key="4">
    <source>
        <dbReference type="Proteomes" id="UP000541810"/>
    </source>
</evidence>
<keyword evidence="1" id="KW-0812">Transmembrane</keyword>
<keyword evidence="4" id="KW-1185">Reference proteome</keyword>
<evidence type="ECO:0000259" key="2">
    <source>
        <dbReference type="Pfam" id="PF03779"/>
    </source>
</evidence>
<sequence>MRFITKNIHALLDYPVALLLITAPFIFGLGDSHPLALWLSVTTGVAAFVLTLLTDHMLGVFRILSYRIHLAVDGAVGITFLAAPFVFGFSGIDAWFYWANGAAVAIVVGLHKPAASTSAPTPAPSAA</sequence>
<protein>
    <recommendedName>
        <fullName evidence="2">SPW repeat-containing integral membrane domain-containing protein</fullName>
    </recommendedName>
</protein>
<feature type="domain" description="SPW repeat-containing integral membrane" evidence="2">
    <location>
        <begin position="9"/>
        <end position="107"/>
    </location>
</feature>
<feature type="transmembrane region" description="Helical" evidence="1">
    <location>
        <begin position="12"/>
        <end position="29"/>
    </location>
</feature>
<gene>
    <name evidence="3" type="ORF">HNQ40_002308</name>
</gene>
<dbReference type="InterPro" id="IPR005530">
    <property type="entry name" value="SPW"/>
</dbReference>
<dbReference type="Proteomes" id="UP000541810">
    <property type="component" value="Unassembled WGS sequence"/>
</dbReference>
<accession>A0A7X0LL07</accession>
<dbReference type="RefSeq" id="WP_184678016.1">
    <property type="nucleotide sequence ID" value="NZ_JACHGY010000001.1"/>
</dbReference>
<dbReference type="Pfam" id="PF03779">
    <property type="entry name" value="SPW"/>
    <property type="match status" value="1"/>
</dbReference>
<organism evidence="3 4">
    <name type="scientific">Algisphaera agarilytica</name>
    <dbReference type="NCBI Taxonomy" id="1385975"/>
    <lineage>
        <taxon>Bacteria</taxon>
        <taxon>Pseudomonadati</taxon>
        <taxon>Planctomycetota</taxon>
        <taxon>Phycisphaerae</taxon>
        <taxon>Phycisphaerales</taxon>
        <taxon>Phycisphaeraceae</taxon>
        <taxon>Algisphaera</taxon>
    </lineage>
</organism>
<evidence type="ECO:0000256" key="1">
    <source>
        <dbReference type="SAM" id="Phobius"/>
    </source>
</evidence>
<feature type="transmembrane region" description="Helical" evidence="1">
    <location>
        <begin position="95"/>
        <end position="111"/>
    </location>
</feature>
<name>A0A7X0LL07_9BACT</name>
<feature type="transmembrane region" description="Helical" evidence="1">
    <location>
        <begin position="35"/>
        <end position="54"/>
    </location>
</feature>
<comment type="caution">
    <text evidence="3">The sequence shown here is derived from an EMBL/GenBank/DDBJ whole genome shotgun (WGS) entry which is preliminary data.</text>
</comment>
<feature type="transmembrane region" description="Helical" evidence="1">
    <location>
        <begin position="66"/>
        <end position="89"/>
    </location>
</feature>
<keyword evidence="1" id="KW-1133">Transmembrane helix</keyword>
<proteinExistence type="predicted"/>
<keyword evidence="1" id="KW-0472">Membrane</keyword>
<evidence type="ECO:0000313" key="3">
    <source>
        <dbReference type="EMBL" id="MBB6430502.1"/>
    </source>
</evidence>
<dbReference type="EMBL" id="JACHGY010000001">
    <property type="protein sequence ID" value="MBB6430502.1"/>
    <property type="molecule type" value="Genomic_DNA"/>
</dbReference>